<feature type="transmembrane region" description="Helical" evidence="1">
    <location>
        <begin position="411"/>
        <end position="431"/>
    </location>
</feature>
<accession>R6I9K3</accession>
<feature type="transmembrane region" description="Helical" evidence="1">
    <location>
        <begin position="438"/>
        <end position="456"/>
    </location>
</feature>
<dbReference type="EMBL" id="WNBW01000007">
    <property type="protein sequence ID" value="MTU04472.1"/>
    <property type="molecule type" value="Genomic_DNA"/>
</dbReference>
<keyword evidence="5" id="KW-1185">Reference proteome</keyword>
<evidence type="ECO:0000313" key="5">
    <source>
        <dbReference type="Proteomes" id="UP000443070"/>
    </source>
</evidence>
<dbReference type="RefSeq" id="WP_021717960.1">
    <property type="nucleotide sequence ID" value="NZ_CAKVRS010000005.1"/>
</dbReference>
<dbReference type="OrthoDB" id="3805529at2"/>
<dbReference type="EMBL" id="CBDS010000069">
    <property type="protein sequence ID" value="CDB45985.1"/>
    <property type="molecule type" value="Genomic_DNA"/>
</dbReference>
<feature type="transmembrane region" description="Helical" evidence="1">
    <location>
        <begin position="668"/>
        <end position="689"/>
    </location>
</feature>
<feature type="transmembrane region" description="Helical" evidence="1">
    <location>
        <begin position="608"/>
        <end position="624"/>
    </location>
</feature>
<keyword evidence="1" id="KW-1133">Transmembrane helix</keyword>
<dbReference type="AlphaFoldDB" id="R6I9K3"/>
<feature type="transmembrane region" description="Helical" evidence="1">
    <location>
        <begin position="476"/>
        <end position="497"/>
    </location>
</feature>
<sequence length="700" mass="78360">MKSRYNPVLIAIIAIGLIVSLWLNYQRHEIEQRNDTVEMAMEYEGLEHIANWEGLSLNDVLAGFKKAGVTSLVVFDTTLEKLNNNGSIVAVTGEELLKGSALGGDGGKFAPVLSEGIVVPNAVYVTVGTSYDVLTEVVEDLYLRYGKDRLRIVNNEPQIIEILGNPMVITEENYDSKPGVMQAPLGLSTEEMRKAKAFGFNVIVRPMNYLPNDYDKIRSIFRRIDKSGANVTGYIGCGREVVGYPDYIAYMAHKLKKQNMTFGMVEHYTQLQFAAMDGLLPLAEHMDYRVARTYIIDKAEQRKLKMPEALRRWALTDEERNIRINYIKPFMIPQEGRDILELNLDYVSKIADDVQARGYKLGPAGVFSKNTADGKFAPYFPERAWLVPLAFAILAGGIMYLTLLFNFSKKIQYMLLLTGGIVASVTLLKFGGILTRQLLALIAATVFPVLSMTVIVELWESCKKNTPNTLKIIISATWQLALAVILSLIGASFVAAVLGDSRFFLEIDIYKGVKLTFILPVLLISLWYMQRFNVLSKGQIGNIAVHLKNFFSTRITVKHVAFLGVLAFVAYIFVGRSGHTAGVPVPALEIKMRLFLEQMMYARPREKEFMIGHPAFYLAAFAAYKQAPRLWQMLLVVGATIGQGSLVQTFAHMRTPVIMSYIRAVDGYALGAVLGIIAVIAVSILLPYVQKWQRRFLEHE</sequence>
<keyword evidence="1" id="KW-0812">Transmembrane</keyword>
<dbReference type="EMBL" id="WNBM01000007">
    <property type="protein sequence ID" value="MTT76408.1"/>
    <property type="molecule type" value="Genomic_DNA"/>
</dbReference>
<reference evidence="2" key="1">
    <citation type="submission" date="2012-11" db="EMBL/GenBank/DDBJ databases">
        <title>Dependencies among metagenomic species, viruses, plasmids and units of genetic variation.</title>
        <authorList>
            <person name="Nielsen H.B."/>
            <person name="Almeida M."/>
            <person name="Juncker A.S."/>
            <person name="Rasmussen S."/>
            <person name="Li J."/>
            <person name="Sunagawa S."/>
            <person name="Plichta D."/>
            <person name="Gautier L."/>
            <person name="Le Chatelier E."/>
            <person name="Peletier E."/>
            <person name="Bonde I."/>
            <person name="Nielsen T."/>
            <person name="Manichanh C."/>
            <person name="Arumugam M."/>
            <person name="Batto J."/>
            <person name="Santos M.B.Q.D."/>
            <person name="Blom N."/>
            <person name="Borruel N."/>
            <person name="Burgdorf K.S."/>
            <person name="Boumezbeur F."/>
            <person name="Casellas F."/>
            <person name="Dore J."/>
            <person name="Guarner F."/>
            <person name="Hansen T."/>
            <person name="Hildebrand F."/>
            <person name="Kaas R.S."/>
            <person name="Kennedy S."/>
            <person name="Kristiansen K."/>
            <person name="Kultima J.R."/>
            <person name="Leonard P."/>
            <person name="Levenez F."/>
            <person name="Lund O."/>
            <person name="Moumen B."/>
            <person name="Le Paslier D."/>
            <person name="Pons N."/>
            <person name="Pedersen O."/>
            <person name="Prifti E."/>
            <person name="Qin J."/>
            <person name="Raes J."/>
            <person name="Tap J."/>
            <person name="Tims S."/>
            <person name="Ussery D.W."/>
            <person name="Yamada T."/>
            <person name="MetaHit consortium"/>
            <person name="Renault P."/>
            <person name="Sicheritz-Ponten T."/>
            <person name="Bork P."/>
            <person name="Wang J."/>
            <person name="Brunak S."/>
            <person name="Ehrlich S.D."/>
        </authorList>
    </citation>
    <scope>NUCLEOTIDE SEQUENCE [LARGE SCALE GENOMIC DNA]</scope>
</reference>
<feature type="transmembrane region" description="Helical" evidence="1">
    <location>
        <begin position="6"/>
        <end position="25"/>
    </location>
</feature>
<gene>
    <name evidence="2" type="ORF">BN533_01058</name>
    <name evidence="3" type="ORF">GMD11_09035</name>
    <name evidence="4" type="ORF">GMD18_08690</name>
</gene>
<comment type="caution">
    <text evidence="2">The sequence shown here is derived from an EMBL/GenBank/DDBJ whole genome shotgun (WGS) entry which is preliminary data.</text>
</comment>
<organism evidence="2">
    <name type="scientific">Phascolarctobacterium faecium</name>
    <dbReference type="NCBI Taxonomy" id="33025"/>
    <lineage>
        <taxon>Bacteria</taxon>
        <taxon>Bacillati</taxon>
        <taxon>Bacillota</taxon>
        <taxon>Negativicutes</taxon>
        <taxon>Acidaminococcales</taxon>
        <taxon>Acidaminococcaceae</taxon>
        <taxon>Phascolarctobacterium</taxon>
    </lineage>
</organism>
<dbReference type="HOGENOM" id="CLU_023389_0_0_9"/>
<evidence type="ECO:0000313" key="6">
    <source>
        <dbReference type="Proteomes" id="UP000484547"/>
    </source>
</evidence>
<reference evidence="5 6" key="2">
    <citation type="journal article" date="2019" name="Nat. Med.">
        <title>A library of human gut bacterial isolates paired with longitudinal multiomics data enables mechanistic microbiome research.</title>
        <authorList>
            <person name="Poyet M."/>
            <person name="Groussin M."/>
            <person name="Gibbons S.M."/>
            <person name="Avila-Pacheco J."/>
            <person name="Jiang X."/>
            <person name="Kearney S.M."/>
            <person name="Perrotta A.R."/>
            <person name="Berdy B."/>
            <person name="Zhao S."/>
            <person name="Lieberman T.D."/>
            <person name="Swanson P.K."/>
            <person name="Smith M."/>
            <person name="Roesemann S."/>
            <person name="Alexander J.E."/>
            <person name="Rich S.A."/>
            <person name="Livny J."/>
            <person name="Vlamakis H."/>
            <person name="Clish C."/>
            <person name="Bullock K."/>
            <person name="Deik A."/>
            <person name="Scott J."/>
            <person name="Pierce K.A."/>
            <person name="Xavier R.J."/>
            <person name="Alm E.J."/>
        </authorList>
    </citation>
    <scope>NUCLEOTIDE SEQUENCE [LARGE SCALE GENOMIC DNA]</scope>
    <source>
        <strain evidence="3 6">BIOML-A13</strain>
        <strain evidence="4 5">BIOML-A3</strain>
    </source>
</reference>
<evidence type="ECO:0000313" key="4">
    <source>
        <dbReference type="EMBL" id="MTU04472.1"/>
    </source>
</evidence>
<keyword evidence="1" id="KW-0472">Membrane</keyword>
<dbReference type="eggNOG" id="ENOG502Z8QQ">
    <property type="taxonomic scope" value="Bacteria"/>
</dbReference>
<name>R6I9K3_9FIRM</name>
<feature type="transmembrane region" description="Helical" evidence="1">
    <location>
        <begin position="630"/>
        <end position="647"/>
    </location>
</feature>
<evidence type="ECO:0000313" key="3">
    <source>
        <dbReference type="EMBL" id="MTT76408.1"/>
    </source>
</evidence>
<accession>A0A6I3RW66</accession>
<evidence type="ECO:0000256" key="1">
    <source>
        <dbReference type="SAM" id="Phobius"/>
    </source>
</evidence>
<feature type="transmembrane region" description="Helical" evidence="1">
    <location>
        <begin position="385"/>
        <end position="405"/>
    </location>
</feature>
<dbReference type="Proteomes" id="UP000443070">
    <property type="component" value="Unassembled WGS sequence"/>
</dbReference>
<feature type="transmembrane region" description="Helical" evidence="1">
    <location>
        <begin position="509"/>
        <end position="529"/>
    </location>
</feature>
<proteinExistence type="predicted"/>
<evidence type="ECO:0000313" key="2">
    <source>
        <dbReference type="EMBL" id="CDB45985.1"/>
    </source>
</evidence>
<dbReference type="Pfam" id="PF18949">
    <property type="entry name" value="DUF5693"/>
    <property type="match status" value="1"/>
</dbReference>
<dbReference type="STRING" id="1262914.BN533_01058"/>
<feature type="transmembrane region" description="Helical" evidence="1">
    <location>
        <begin position="555"/>
        <end position="574"/>
    </location>
</feature>
<dbReference type="InterPro" id="IPR043748">
    <property type="entry name" value="DUF5693"/>
</dbReference>
<dbReference type="Proteomes" id="UP000484547">
    <property type="component" value="Unassembled WGS sequence"/>
</dbReference>
<protein>
    <submittedName>
        <fullName evidence="2">Uncharacterized protein</fullName>
    </submittedName>
</protein>